<dbReference type="SUPFAM" id="SSF53474">
    <property type="entry name" value="alpha/beta-Hydrolases"/>
    <property type="match status" value="1"/>
</dbReference>
<dbReference type="InterPro" id="IPR019819">
    <property type="entry name" value="Carboxylesterase_B_CS"/>
</dbReference>
<reference evidence="3" key="1">
    <citation type="submission" date="2022-07" db="EMBL/GenBank/DDBJ databases">
        <title>Fungi with potential for degradation of polypropylene.</title>
        <authorList>
            <person name="Gostincar C."/>
        </authorList>
    </citation>
    <scope>NUCLEOTIDE SEQUENCE</scope>
    <source>
        <strain evidence="3">EXF-13308</strain>
    </source>
</reference>
<dbReference type="InterPro" id="IPR029058">
    <property type="entry name" value="AB_hydrolase_fold"/>
</dbReference>
<name>A0AA38RXJ0_9PEZI</name>
<accession>A0AA38RXJ0</accession>
<dbReference type="InterPro" id="IPR002018">
    <property type="entry name" value="CarbesteraseB"/>
</dbReference>
<evidence type="ECO:0000256" key="1">
    <source>
        <dbReference type="SAM" id="SignalP"/>
    </source>
</evidence>
<dbReference type="Pfam" id="PF00135">
    <property type="entry name" value="COesterase"/>
    <property type="match status" value="1"/>
</dbReference>
<keyword evidence="3" id="KW-0378">Hydrolase</keyword>
<feature type="chain" id="PRO_5041287160" evidence="1">
    <location>
        <begin position="23"/>
        <end position="551"/>
    </location>
</feature>
<dbReference type="Proteomes" id="UP001174694">
    <property type="component" value="Unassembled WGS sequence"/>
</dbReference>
<keyword evidence="4" id="KW-1185">Reference proteome</keyword>
<evidence type="ECO:0000313" key="3">
    <source>
        <dbReference type="EMBL" id="KAJ9150208.1"/>
    </source>
</evidence>
<dbReference type="PROSITE" id="PS00941">
    <property type="entry name" value="CARBOXYLESTERASE_B_2"/>
    <property type="match status" value="1"/>
</dbReference>
<feature type="signal peptide" evidence="1">
    <location>
        <begin position="1"/>
        <end position="22"/>
    </location>
</feature>
<keyword evidence="1" id="KW-0732">Signal</keyword>
<dbReference type="AlphaFoldDB" id="A0AA38RXJ0"/>
<evidence type="ECO:0000313" key="4">
    <source>
        <dbReference type="Proteomes" id="UP001174694"/>
    </source>
</evidence>
<protein>
    <submittedName>
        <fullName evidence="3">Carboxylic ester hydrolase</fullName>
    </submittedName>
</protein>
<comment type="caution">
    <text evidence="3">The sequence shown here is derived from an EMBL/GenBank/DDBJ whole genome shotgun (WGS) entry which is preliminary data.</text>
</comment>
<dbReference type="EMBL" id="JANBVO010000008">
    <property type="protein sequence ID" value="KAJ9150208.1"/>
    <property type="molecule type" value="Genomic_DNA"/>
</dbReference>
<evidence type="ECO:0000259" key="2">
    <source>
        <dbReference type="Pfam" id="PF00135"/>
    </source>
</evidence>
<dbReference type="GO" id="GO:0016787">
    <property type="term" value="F:hydrolase activity"/>
    <property type="evidence" value="ECO:0007669"/>
    <property type="project" value="UniProtKB-KW"/>
</dbReference>
<gene>
    <name evidence="3" type="ORF">NKR23_g3773</name>
</gene>
<organism evidence="3 4">
    <name type="scientific">Pleurostoma richardsiae</name>
    <dbReference type="NCBI Taxonomy" id="41990"/>
    <lineage>
        <taxon>Eukaryota</taxon>
        <taxon>Fungi</taxon>
        <taxon>Dikarya</taxon>
        <taxon>Ascomycota</taxon>
        <taxon>Pezizomycotina</taxon>
        <taxon>Sordariomycetes</taxon>
        <taxon>Sordariomycetidae</taxon>
        <taxon>Calosphaeriales</taxon>
        <taxon>Pleurostomataceae</taxon>
        <taxon>Pleurostoma</taxon>
    </lineage>
</organism>
<sequence length="551" mass="58197">MIGSSGLYHFALCFVLPLAAQAADRQLPIVKLPYEHHQAISFNETGGYYNFSNIRYGAAPVGNMRFRAPVSPIPLANCTVTNGSQGRVCPQSSGNWTIISQEFYPSYLTGQSFDYDGAMAALPTSPLAVSSDPRTTEDCLFLDVLAPQKVWTEGVTGLPVLVYIYGGGYSSGEKTGYGKFNPAGLLHASNTSFIYAAINYRLGAFGWLAGGQVTADGTPNAGLHDQRLALQWVQQYIHLFGGDPARVTAMGGSAGAGSIMHHITSSGGADSGPFFSQAVTFSPAFLPAPTLDAAEASLAGFLALLGVSSIAEARELSSADLVAANALQIYSQAPYGSNMYGPVVDGTLVPALPGQSLAAGDFHEGVKVLVSHNMLEGLLFTRPDISSAQDYLDVLTAAMPRISEEQLEFVNGTLYPGVFDGSYGYATEFQRAMATIQDSTIVCNPFFLASAMPDRAYGLRFAVPPGIHGQETSYVFQNGATTGVDTGVADALQRYIVSFVTGSVPTSADGMPMPTYGADAAVMVMASSGAVAGTDDAANERCRWWQQGLYY</sequence>
<proteinExistence type="predicted"/>
<feature type="domain" description="Carboxylesterase type B" evidence="2">
    <location>
        <begin position="44"/>
        <end position="516"/>
    </location>
</feature>
<dbReference type="PANTHER" id="PTHR11559">
    <property type="entry name" value="CARBOXYLESTERASE"/>
    <property type="match status" value="1"/>
</dbReference>
<dbReference type="Gene3D" id="3.40.50.1820">
    <property type="entry name" value="alpha/beta hydrolase"/>
    <property type="match status" value="1"/>
</dbReference>
<dbReference type="InterPro" id="IPR050309">
    <property type="entry name" value="Type-B_Carboxylest/Lipase"/>
</dbReference>